<reference evidence="3 4" key="1">
    <citation type="journal article" date="2019" name="Nat. Ecol. Evol.">
        <title>Megaphylogeny resolves global patterns of mushroom evolution.</title>
        <authorList>
            <person name="Varga T."/>
            <person name="Krizsan K."/>
            <person name="Foldi C."/>
            <person name="Dima B."/>
            <person name="Sanchez-Garcia M."/>
            <person name="Sanchez-Ramirez S."/>
            <person name="Szollosi G.J."/>
            <person name="Szarkandi J.G."/>
            <person name="Papp V."/>
            <person name="Albert L."/>
            <person name="Andreopoulos W."/>
            <person name="Angelini C."/>
            <person name="Antonin V."/>
            <person name="Barry K.W."/>
            <person name="Bougher N.L."/>
            <person name="Buchanan P."/>
            <person name="Buyck B."/>
            <person name="Bense V."/>
            <person name="Catcheside P."/>
            <person name="Chovatia M."/>
            <person name="Cooper J."/>
            <person name="Damon W."/>
            <person name="Desjardin D."/>
            <person name="Finy P."/>
            <person name="Geml J."/>
            <person name="Haridas S."/>
            <person name="Hughes K."/>
            <person name="Justo A."/>
            <person name="Karasinski D."/>
            <person name="Kautmanova I."/>
            <person name="Kiss B."/>
            <person name="Kocsube S."/>
            <person name="Kotiranta H."/>
            <person name="LaButti K.M."/>
            <person name="Lechner B.E."/>
            <person name="Liimatainen K."/>
            <person name="Lipzen A."/>
            <person name="Lukacs Z."/>
            <person name="Mihaltcheva S."/>
            <person name="Morgado L.N."/>
            <person name="Niskanen T."/>
            <person name="Noordeloos M.E."/>
            <person name="Ohm R.A."/>
            <person name="Ortiz-Santana B."/>
            <person name="Ovrebo C."/>
            <person name="Racz N."/>
            <person name="Riley R."/>
            <person name="Savchenko A."/>
            <person name="Shiryaev A."/>
            <person name="Soop K."/>
            <person name="Spirin V."/>
            <person name="Szebenyi C."/>
            <person name="Tomsovsky M."/>
            <person name="Tulloss R.E."/>
            <person name="Uehling J."/>
            <person name="Grigoriev I.V."/>
            <person name="Vagvolgyi C."/>
            <person name="Papp T."/>
            <person name="Martin F.M."/>
            <person name="Miettinen O."/>
            <person name="Hibbett D.S."/>
            <person name="Nagy L.G."/>
        </authorList>
    </citation>
    <scope>NUCLEOTIDE SEQUENCE [LARGE SCALE GENOMIC DNA]</scope>
    <source>
        <strain evidence="3 4">FP101781</strain>
    </source>
</reference>
<evidence type="ECO:0000313" key="3">
    <source>
        <dbReference type="EMBL" id="TEB30508.1"/>
    </source>
</evidence>
<gene>
    <name evidence="3" type="ORF">FA13DRAFT_1814687</name>
</gene>
<feature type="compositionally biased region" description="Low complexity" evidence="1">
    <location>
        <begin position="1"/>
        <end position="11"/>
    </location>
</feature>
<dbReference type="EMBL" id="QPFP01000023">
    <property type="protein sequence ID" value="TEB30508.1"/>
    <property type="molecule type" value="Genomic_DNA"/>
</dbReference>
<comment type="caution">
    <text evidence="3">The sequence shown here is derived from an EMBL/GenBank/DDBJ whole genome shotgun (WGS) entry which is preliminary data.</text>
</comment>
<evidence type="ECO:0000259" key="2">
    <source>
        <dbReference type="Pfam" id="PF00644"/>
    </source>
</evidence>
<dbReference type="InterPro" id="IPR012317">
    <property type="entry name" value="Poly(ADP-ribose)pol_cat_dom"/>
</dbReference>
<dbReference type="SUPFAM" id="SSF56399">
    <property type="entry name" value="ADP-ribosylation"/>
    <property type="match status" value="1"/>
</dbReference>
<dbReference type="Proteomes" id="UP000298030">
    <property type="component" value="Unassembled WGS sequence"/>
</dbReference>
<name>A0A4Y7T992_COPMI</name>
<dbReference type="Gene3D" id="3.90.228.10">
    <property type="match status" value="1"/>
</dbReference>
<evidence type="ECO:0000313" key="4">
    <source>
        <dbReference type="Proteomes" id="UP000298030"/>
    </source>
</evidence>
<feature type="compositionally biased region" description="Acidic residues" evidence="1">
    <location>
        <begin position="12"/>
        <end position="31"/>
    </location>
</feature>
<dbReference type="AlphaFoldDB" id="A0A4Y7T992"/>
<accession>A0A4Y7T992</accession>
<protein>
    <recommendedName>
        <fullName evidence="2">PARP catalytic domain-containing protein</fullName>
    </recommendedName>
</protein>
<sequence>MASAAYSYPSDVDSDDGYGSDQFSDESDIDDFMGNRTPATRTPPPRYSSTSSLPRYTAAGMCIVCQRKPPYYNPRTGQSYPTCGLTCAAVLSQQAAAPPGRRSGSSSRSGSSGRANGYSHHDPSRRFAASQSGAGVPNTAGYRTPNLGASFPQPKKELCVVCKKGWTHRDYVTCGVTCGEKLCKDGGDSTMCTYCHRKPKQQGQEQCGDACADKAKEACLLCKCRPKNGKKHHLCGNTCKRIAMKSTPMILEAPKGHKTYEMAEEKFKKAWKGGAAVPVIKKIYKIIESEEFLKPYAAYKQKVGNEQFRYHGTKRQCQLGITTTQLCASAACAVCNILKTSFKVSVARGGSFGSGVYSSSASNKAFGYCGAGGAMLLTKVVLGKPYIGPARTAQAGFDCLVYDQDGPGNETVVYTDDAIRPVFLITF</sequence>
<feature type="compositionally biased region" description="Low complexity" evidence="1">
    <location>
        <begin position="100"/>
        <end position="114"/>
    </location>
</feature>
<dbReference type="Pfam" id="PF00644">
    <property type="entry name" value="PARP"/>
    <property type="match status" value="1"/>
</dbReference>
<feature type="region of interest" description="Disordered" evidence="1">
    <location>
        <begin position="1"/>
        <end position="52"/>
    </location>
</feature>
<organism evidence="3 4">
    <name type="scientific">Coprinellus micaceus</name>
    <name type="common">Glistening ink-cap mushroom</name>
    <name type="synonym">Coprinus micaceus</name>
    <dbReference type="NCBI Taxonomy" id="71717"/>
    <lineage>
        <taxon>Eukaryota</taxon>
        <taxon>Fungi</taxon>
        <taxon>Dikarya</taxon>
        <taxon>Basidiomycota</taxon>
        <taxon>Agaricomycotina</taxon>
        <taxon>Agaricomycetes</taxon>
        <taxon>Agaricomycetidae</taxon>
        <taxon>Agaricales</taxon>
        <taxon>Agaricineae</taxon>
        <taxon>Psathyrellaceae</taxon>
        <taxon>Coprinellus</taxon>
    </lineage>
</organism>
<dbReference type="OrthoDB" id="9514740at2759"/>
<dbReference type="GO" id="GO:0003950">
    <property type="term" value="F:NAD+ poly-ADP-ribosyltransferase activity"/>
    <property type="evidence" value="ECO:0007669"/>
    <property type="project" value="InterPro"/>
</dbReference>
<feature type="region of interest" description="Disordered" evidence="1">
    <location>
        <begin position="96"/>
        <end position="141"/>
    </location>
</feature>
<evidence type="ECO:0000256" key="1">
    <source>
        <dbReference type="SAM" id="MobiDB-lite"/>
    </source>
</evidence>
<keyword evidence="4" id="KW-1185">Reference proteome</keyword>
<feature type="domain" description="PARP catalytic" evidence="2">
    <location>
        <begin position="260"/>
        <end position="385"/>
    </location>
</feature>
<proteinExistence type="predicted"/>